<keyword evidence="2" id="KW-0732">Signal</keyword>
<reference evidence="6" key="1">
    <citation type="journal article" date="2020" name="Genome Biol.">
        <title>Gamete binning: chromosome-level and haplotype-resolved genome assembly enabled by high-throughput single-cell sequencing of gamete genomes.</title>
        <authorList>
            <person name="Campoy J.A."/>
            <person name="Sun H."/>
            <person name="Goel M."/>
            <person name="Jiao W.-B."/>
            <person name="Folz-Donahue K."/>
            <person name="Wang N."/>
            <person name="Rubio M."/>
            <person name="Liu C."/>
            <person name="Kukat C."/>
            <person name="Ruiz D."/>
            <person name="Huettel B."/>
            <person name="Schneeberger K."/>
        </authorList>
    </citation>
    <scope>NUCLEOTIDE SEQUENCE [LARGE SCALE GENOMIC DNA]</scope>
    <source>
        <strain evidence="6">cv. Rojo Pasion</strain>
    </source>
</reference>
<accession>A0A6J5W9R0</accession>
<evidence type="ECO:0000313" key="5">
    <source>
        <dbReference type="Proteomes" id="UP000507222"/>
    </source>
</evidence>
<evidence type="ECO:0000313" key="6">
    <source>
        <dbReference type="Proteomes" id="UP000507245"/>
    </source>
</evidence>
<keyword evidence="6" id="KW-1185">Reference proteome</keyword>
<dbReference type="Proteomes" id="UP000507222">
    <property type="component" value="Unassembled WGS sequence"/>
</dbReference>
<reference evidence="4 5" key="2">
    <citation type="submission" date="2020-05" db="EMBL/GenBank/DDBJ databases">
        <authorList>
            <person name="Campoy J."/>
            <person name="Schneeberger K."/>
            <person name="Spophaly S."/>
        </authorList>
    </citation>
    <scope>NUCLEOTIDE SEQUENCE [LARGE SCALE GENOMIC DNA]</scope>
    <source>
        <strain evidence="4">PruArmRojPasFocal</strain>
    </source>
</reference>
<dbReference type="EMBL" id="CAEKDK010000001">
    <property type="protein sequence ID" value="CAB4265949.1"/>
    <property type="molecule type" value="Genomic_DNA"/>
</dbReference>
<protein>
    <submittedName>
        <fullName evidence="4">Uncharacterized protein</fullName>
    </submittedName>
</protein>
<organism evidence="4 6">
    <name type="scientific">Prunus armeniaca</name>
    <name type="common">Apricot</name>
    <name type="synonym">Armeniaca vulgaris</name>
    <dbReference type="NCBI Taxonomy" id="36596"/>
    <lineage>
        <taxon>Eukaryota</taxon>
        <taxon>Viridiplantae</taxon>
        <taxon>Streptophyta</taxon>
        <taxon>Embryophyta</taxon>
        <taxon>Tracheophyta</taxon>
        <taxon>Spermatophyta</taxon>
        <taxon>Magnoliopsida</taxon>
        <taxon>eudicotyledons</taxon>
        <taxon>Gunneridae</taxon>
        <taxon>Pentapetalae</taxon>
        <taxon>rosids</taxon>
        <taxon>fabids</taxon>
        <taxon>Rosales</taxon>
        <taxon>Rosaceae</taxon>
        <taxon>Amygdaloideae</taxon>
        <taxon>Amygdaleae</taxon>
        <taxon>Prunus</taxon>
    </lineage>
</organism>
<evidence type="ECO:0000313" key="3">
    <source>
        <dbReference type="EMBL" id="CAB4265949.1"/>
    </source>
</evidence>
<dbReference type="AlphaFoldDB" id="A0A6J5W9R0"/>
<sequence>MKMVSSLFKTLFLLGLIALIAFAVQTAQVGADARLRKLSHLPSPPPPPKGARPIHQLPPPNE</sequence>
<feature type="compositionally biased region" description="Pro residues" evidence="1">
    <location>
        <begin position="42"/>
        <end position="62"/>
    </location>
</feature>
<evidence type="ECO:0000256" key="2">
    <source>
        <dbReference type="SAM" id="SignalP"/>
    </source>
</evidence>
<proteinExistence type="predicted"/>
<feature type="chain" id="PRO_5036181847" evidence="2">
    <location>
        <begin position="24"/>
        <end position="62"/>
    </location>
</feature>
<feature type="region of interest" description="Disordered" evidence="1">
    <location>
        <begin position="38"/>
        <end position="62"/>
    </location>
</feature>
<evidence type="ECO:0000256" key="1">
    <source>
        <dbReference type="SAM" id="MobiDB-lite"/>
    </source>
</evidence>
<feature type="signal peptide" evidence="2">
    <location>
        <begin position="1"/>
        <end position="23"/>
    </location>
</feature>
<gene>
    <name evidence="3" type="ORF">CURHAP_LOCUS8165</name>
    <name evidence="4" type="ORF">ORAREDHAP_LOCUS8154</name>
</gene>
<name>A0A6J5W9R0_PRUAR</name>
<dbReference type="Proteomes" id="UP000507245">
    <property type="component" value="Unassembled WGS sequence"/>
</dbReference>
<evidence type="ECO:0000313" key="4">
    <source>
        <dbReference type="EMBL" id="CAB4296532.1"/>
    </source>
</evidence>
<dbReference type="EMBL" id="CAEKKB010000001">
    <property type="protein sequence ID" value="CAB4296532.1"/>
    <property type="molecule type" value="Genomic_DNA"/>
</dbReference>